<dbReference type="SUPFAM" id="SSF52540">
    <property type="entry name" value="P-loop containing nucleoside triphosphate hydrolases"/>
    <property type="match status" value="1"/>
</dbReference>
<reference evidence="1" key="1">
    <citation type="journal article" date="2020" name="Nature">
        <title>Giant virus diversity and host interactions through global metagenomics.</title>
        <authorList>
            <person name="Schulz F."/>
            <person name="Roux S."/>
            <person name="Paez-Espino D."/>
            <person name="Jungbluth S."/>
            <person name="Walsh D.A."/>
            <person name="Denef V.J."/>
            <person name="McMahon K.D."/>
            <person name="Konstantinidis K.T."/>
            <person name="Eloe-Fadrosh E.A."/>
            <person name="Kyrpides N.C."/>
            <person name="Woyke T."/>
        </authorList>
    </citation>
    <scope>NUCLEOTIDE SEQUENCE</scope>
    <source>
        <strain evidence="1">GVMAG-S-ERX556126-94</strain>
    </source>
</reference>
<dbReference type="Gene3D" id="3.40.50.300">
    <property type="entry name" value="P-loop containing nucleotide triphosphate hydrolases"/>
    <property type="match status" value="1"/>
</dbReference>
<proteinExistence type="predicted"/>
<sequence length="221" mass="26303">MENILLSYPRSGNHLVRFFIELLSEKPTFGCKLSPQDIEIYKNKFSENIPFNISNSENKGGCYFKFHGHEDNIENIKINNLILIIRNPKEVLLRHNNFSMNIKNFDMYFKDIDIYDNHKGKKLLLYYEDILTDKVTFINTLYDFLEINNTDKKAYTIENINKLFNLSLNPNKGCRAWGGNNSNGNLDFYYKKIPQSMKPEFDRYLNEKLENYQFLKEKYNL</sequence>
<dbReference type="EMBL" id="MN738838">
    <property type="protein sequence ID" value="QHT38934.1"/>
    <property type="molecule type" value="Genomic_DNA"/>
</dbReference>
<name>A0A6C0FD38_9ZZZZ</name>
<accession>A0A6C0FD38</accession>
<evidence type="ECO:0000313" key="1">
    <source>
        <dbReference type="EMBL" id="QHT38934.1"/>
    </source>
</evidence>
<protein>
    <recommendedName>
        <fullName evidence="2">Sulfotransferase domain-containing protein</fullName>
    </recommendedName>
</protein>
<evidence type="ECO:0008006" key="2">
    <source>
        <dbReference type="Google" id="ProtNLM"/>
    </source>
</evidence>
<organism evidence="1">
    <name type="scientific">viral metagenome</name>
    <dbReference type="NCBI Taxonomy" id="1070528"/>
    <lineage>
        <taxon>unclassified sequences</taxon>
        <taxon>metagenomes</taxon>
        <taxon>organismal metagenomes</taxon>
    </lineage>
</organism>
<dbReference type="AlphaFoldDB" id="A0A6C0FD38"/>
<dbReference type="InterPro" id="IPR027417">
    <property type="entry name" value="P-loop_NTPase"/>
</dbReference>